<evidence type="ECO:0000256" key="2">
    <source>
        <dbReference type="ARBA" id="ARBA00023015"/>
    </source>
</evidence>
<dbReference type="PROSITE" id="PS51032">
    <property type="entry name" value="AP2_ERF"/>
    <property type="match status" value="1"/>
</dbReference>
<keyword evidence="4" id="KW-0804">Transcription</keyword>
<accession>A0AAN9LIF9</accession>
<dbReference type="SMART" id="SM00380">
    <property type="entry name" value="AP2"/>
    <property type="match status" value="1"/>
</dbReference>
<dbReference type="EMBL" id="JAYMYQ010000004">
    <property type="protein sequence ID" value="KAK7336600.1"/>
    <property type="molecule type" value="Genomic_DNA"/>
</dbReference>
<comment type="caution">
    <text evidence="8">The sequence shown here is derived from an EMBL/GenBank/DDBJ whole genome shotgun (WGS) entry which is preliminary data.</text>
</comment>
<protein>
    <recommendedName>
        <fullName evidence="7">AP2/ERF domain-containing protein</fullName>
    </recommendedName>
</protein>
<evidence type="ECO:0000313" key="8">
    <source>
        <dbReference type="EMBL" id="KAK7336600.1"/>
    </source>
</evidence>
<dbReference type="GO" id="GO:0003677">
    <property type="term" value="F:DNA binding"/>
    <property type="evidence" value="ECO:0007669"/>
    <property type="project" value="UniProtKB-KW"/>
</dbReference>
<evidence type="ECO:0000256" key="6">
    <source>
        <dbReference type="SAM" id="MobiDB-lite"/>
    </source>
</evidence>
<dbReference type="GO" id="GO:0005634">
    <property type="term" value="C:nucleus"/>
    <property type="evidence" value="ECO:0007669"/>
    <property type="project" value="UniProtKB-SubCell"/>
</dbReference>
<dbReference type="CDD" id="cd00018">
    <property type="entry name" value="AP2"/>
    <property type="match status" value="1"/>
</dbReference>
<keyword evidence="2" id="KW-0805">Transcription regulation</keyword>
<dbReference type="PANTHER" id="PTHR32467">
    <property type="entry name" value="AP2-LIKE ETHYLENE-RESPONSIVE TRANSCRIPTION FACTOR"/>
    <property type="match status" value="1"/>
</dbReference>
<feature type="compositionally biased region" description="Low complexity" evidence="6">
    <location>
        <begin position="1"/>
        <end position="11"/>
    </location>
</feature>
<organism evidence="8 9">
    <name type="scientific">Canavalia gladiata</name>
    <name type="common">Sword bean</name>
    <name type="synonym">Dolichos gladiatus</name>
    <dbReference type="NCBI Taxonomy" id="3824"/>
    <lineage>
        <taxon>Eukaryota</taxon>
        <taxon>Viridiplantae</taxon>
        <taxon>Streptophyta</taxon>
        <taxon>Embryophyta</taxon>
        <taxon>Tracheophyta</taxon>
        <taxon>Spermatophyta</taxon>
        <taxon>Magnoliopsida</taxon>
        <taxon>eudicotyledons</taxon>
        <taxon>Gunneridae</taxon>
        <taxon>Pentapetalae</taxon>
        <taxon>rosids</taxon>
        <taxon>fabids</taxon>
        <taxon>Fabales</taxon>
        <taxon>Fabaceae</taxon>
        <taxon>Papilionoideae</taxon>
        <taxon>50 kb inversion clade</taxon>
        <taxon>NPAAA clade</taxon>
        <taxon>indigoferoid/millettioid clade</taxon>
        <taxon>Phaseoleae</taxon>
        <taxon>Canavalia</taxon>
    </lineage>
</organism>
<dbReference type="SUPFAM" id="SSF54171">
    <property type="entry name" value="DNA-binding domain"/>
    <property type="match status" value="1"/>
</dbReference>
<evidence type="ECO:0000259" key="7">
    <source>
        <dbReference type="PROSITE" id="PS51032"/>
    </source>
</evidence>
<feature type="compositionally biased region" description="Basic and acidic residues" evidence="6">
    <location>
        <begin position="27"/>
        <end position="41"/>
    </location>
</feature>
<dbReference type="InterPro" id="IPR036955">
    <property type="entry name" value="AP2/ERF_dom_sf"/>
</dbReference>
<evidence type="ECO:0000256" key="1">
    <source>
        <dbReference type="ARBA" id="ARBA00004123"/>
    </source>
</evidence>
<dbReference type="AlphaFoldDB" id="A0AAN9LIF9"/>
<evidence type="ECO:0000313" key="9">
    <source>
        <dbReference type="Proteomes" id="UP001367508"/>
    </source>
</evidence>
<feature type="domain" description="AP2/ERF" evidence="7">
    <location>
        <begin position="38"/>
        <end position="100"/>
    </location>
</feature>
<keyword evidence="9" id="KW-1185">Reference proteome</keyword>
<dbReference type="Gene3D" id="3.30.730.10">
    <property type="entry name" value="AP2/ERF domain"/>
    <property type="match status" value="2"/>
</dbReference>
<evidence type="ECO:0000256" key="3">
    <source>
        <dbReference type="ARBA" id="ARBA00023125"/>
    </source>
</evidence>
<dbReference type="GO" id="GO:0003700">
    <property type="term" value="F:DNA-binding transcription factor activity"/>
    <property type="evidence" value="ECO:0007669"/>
    <property type="project" value="InterPro"/>
</dbReference>
<dbReference type="InterPro" id="IPR001471">
    <property type="entry name" value="AP2/ERF_dom"/>
</dbReference>
<dbReference type="PANTHER" id="PTHR32467:SF97">
    <property type="entry name" value="ETHYLENE-RESPONSIVE TRANSCRIPTION FACTOR WRI1"/>
    <property type="match status" value="1"/>
</dbReference>
<dbReference type="InterPro" id="IPR016177">
    <property type="entry name" value="DNA-bd_dom_sf"/>
</dbReference>
<evidence type="ECO:0000256" key="5">
    <source>
        <dbReference type="ARBA" id="ARBA00023242"/>
    </source>
</evidence>
<keyword evidence="5" id="KW-0539">Nucleus</keyword>
<comment type="subcellular location">
    <subcellularLocation>
        <location evidence="1">Nucleus</location>
    </subcellularLocation>
</comment>
<sequence length="240" mass="26792">MSSSSSNDISSVKPTVAASEGTSAFGDQRDHDREESQKYKGVEKIKNGSIYIGHVRDNDHATESERTIYLGKFNKDENAARAHDLVALKLGGSSAKTNFPESQYKKAREAMVDMTQKEVVDTVRGHRREEAARAYDVESIKLKGKNAITNFNIKCYNVDAILKGETDEKVIYQSRDIVAEIVETSQPFQVLESIIGKDITTMLYGIGNKNEEGEKEHERLVKIKEEANVALASQDEDEDE</sequence>
<reference evidence="8 9" key="1">
    <citation type="submission" date="2024-01" db="EMBL/GenBank/DDBJ databases">
        <title>The genomes of 5 underutilized Papilionoideae crops provide insights into root nodulation and disease resistanc.</title>
        <authorList>
            <person name="Jiang F."/>
        </authorList>
    </citation>
    <scope>NUCLEOTIDE SEQUENCE [LARGE SCALE GENOMIC DNA]</scope>
    <source>
        <strain evidence="8">LVBAO_FW01</strain>
        <tissue evidence="8">Leaves</tissue>
    </source>
</reference>
<name>A0AAN9LIF9_CANGL</name>
<dbReference type="Proteomes" id="UP001367508">
    <property type="component" value="Unassembled WGS sequence"/>
</dbReference>
<proteinExistence type="predicted"/>
<keyword evidence="3" id="KW-0238">DNA-binding</keyword>
<gene>
    <name evidence="8" type="ORF">VNO77_17146</name>
</gene>
<feature type="region of interest" description="Disordered" evidence="6">
    <location>
        <begin position="1"/>
        <end position="41"/>
    </location>
</feature>
<evidence type="ECO:0000256" key="4">
    <source>
        <dbReference type="ARBA" id="ARBA00023163"/>
    </source>
</evidence>